<comment type="caution">
    <text evidence="2">The sequence shown here is derived from an EMBL/GenBank/DDBJ whole genome shotgun (WGS) entry which is preliminary data.</text>
</comment>
<evidence type="ECO:0000313" key="2">
    <source>
        <dbReference type="EMBL" id="GIJ06402.1"/>
    </source>
</evidence>
<sequence>MTTEAQRRDVWTVDAVRALGMTTDIETAALILGIGRTLAYDLVRTGSFPVRLIRLRRRILVPVPELLRFLGVGEFRQS</sequence>
<feature type="domain" description="Helix-turn-helix" evidence="1">
    <location>
        <begin position="25"/>
        <end position="70"/>
    </location>
</feature>
<organism evidence="2 3">
    <name type="scientific">Spirilliplanes yamanashiensis</name>
    <dbReference type="NCBI Taxonomy" id="42233"/>
    <lineage>
        <taxon>Bacteria</taxon>
        <taxon>Bacillati</taxon>
        <taxon>Actinomycetota</taxon>
        <taxon>Actinomycetes</taxon>
        <taxon>Micromonosporales</taxon>
        <taxon>Micromonosporaceae</taxon>
        <taxon>Spirilliplanes</taxon>
    </lineage>
</organism>
<dbReference type="Proteomes" id="UP000652013">
    <property type="component" value="Unassembled WGS sequence"/>
</dbReference>
<accession>A0A8J4DLI5</accession>
<protein>
    <recommendedName>
        <fullName evidence="1">Helix-turn-helix domain-containing protein</fullName>
    </recommendedName>
</protein>
<dbReference type="InterPro" id="IPR041657">
    <property type="entry name" value="HTH_17"/>
</dbReference>
<dbReference type="RefSeq" id="WP_203941582.1">
    <property type="nucleotide sequence ID" value="NZ_BAAAGJ010000013.1"/>
</dbReference>
<name>A0A8J4DLI5_9ACTN</name>
<dbReference type="Pfam" id="PF12728">
    <property type="entry name" value="HTH_17"/>
    <property type="match status" value="1"/>
</dbReference>
<gene>
    <name evidence="2" type="ORF">Sya03_57540</name>
</gene>
<dbReference type="AlphaFoldDB" id="A0A8J4DLI5"/>
<keyword evidence="3" id="KW-1185">Reference proteome</keyword>
<evidence type="ECO:0000313" key="3">
    <source>
        <dbReference type="Proteomes" id="UP000652013"/>
    </source>
</evidence>
<proteinExistence type="predicted"/>
<reference evidence="2" key="1">
    <citation type="submission" date="2021-01" db="EMBL/GenBank/DDBJ databases">
        <title>Whole genome shotgun sequence of Spirilliplanes yamanashiensis NBRC 15828.</title>
        <authorList>
            <person name="Komaki H."/>
            <person name="Tamura T."/>
        </authorList>
    </citation>
    <scope>NUCLEOTIDE SEQUENCE</scope>
    <source>
        <strain evidence="2">NBRC 15828</strain>
    </source>
</reference>
<evidence type="ECO:0000259" key="1">
    <source>
        <dbReference type="Pfam" id="PF12728"/>
    </source>
</evidence>
<dbReference type="EMBL" id="BOOY01000041">
    <property type="protein sequence ID" value="GIJ06402.1"/>
    <property type="molecule type" value="Genomic_DNA"/>
</dbReference>